<organism evidence="4 5">
    <name type="scientific">Anaerobacillus alkaliphilus</name>
    <dbReference type="NCBI Taxonomy" id="1548597"/>
    <lineage>
        <taxon>Bacteria</taxon>
        <taxon>Bacillati</taxon>
        <taxon>Bacillota</taxon>
        <taxon>Bacilli</taxon>
        <taxon>Bacillales</taxon>
        <taxon>Bacillaceae</taxon>
        <taxon>Anaerobacillus</taxon>
    </lineage>
</organism>
<gene>
    <name evidence="4" type="ORF">DS745_17395</name>
</gene>
<sequence length="348" mass="38537">MAIIQKSPLFKKRWIILIVFVLLINFYQLPYYFTKPGDAQILHPIINVEGGYDEKGTFMLTTVRMGQANIINYLWAKWSDQRELIHEEFVRRSGETDEEYHHRQLMMMSSSQDLATIVAYSKAGKEAYYTNFGVIVTGTIDEMPASTLLELGDLIVAVDQNKVTTVDELLAQIGDKPKDAGVLLSIIRNGEAKDVELTVTSFPEELDPTKERVGIGITSPVTKRELTVNPKITIDTKKIGGPSAGLMFSLEIYNQLVSEDITKGYHIAGTGSINEAGEVGRIGGVKQKVIAAERAGAHYFLAPNEFDSPSSNYVDAVEAAKSINAKIKVIPIDTFEQALEFLESLEGK</sequence>
<dbReference type="SUPFAM" id="SSF50156">
    <property type="entry name" value="PDZ domain-like"/>
    <property type="match status" value="1"/>
</dbReference>
<dbReference type="GO" id="GO:0030163">
    <property type="term" value="P:protein catabolic process"/>
    <property type="evidence" value="ECO:0007669"/>
    <property type="project" value="InterPro"/>
</dbReference>
<dbReference type="Gene3D" id="2.30.42.10">
    <property type="match status" value="1"/>
</dbReference>
<dbReference type="SUPFAM" id="SSF54211">
    <property type="entry name" value="Ribosomal protein S5 domain 2-like"/>
    <property type="match status" value="1"/>
</dbReference>
<keyword evidence="1" id="KW-0645">Protease</keyword>
<dbReference type="GO" id="GO:0004252">
    <property type="term" value="F:serine-type endopeptidase activity"/>
    <property type="evidence" value="ECO:0007669"/>
    <property type="project" value="UniProtKB-UniRule"/>
</dbReference>
<dbReference type="GO" id="GO:0006508">
    <property type="term" value="P:proteolysis"/>
    <property type="evidence" value="ECO:0007669"/>
    <property type="project" value="UniProtKB-KW"/>
</dbReference>
<comment type="caution">
    <text evidence="4">The sequence shown here is derived from an EMBL/GenBank/DDBJ whole genome shotgun (WGS) entry which is preliminary data.</text>
</comment>
<feature type="active site" evidence="1">
    <location>
        <position position="288"/>
    </location>
</feature>
<dbReference type="Pfam" id="PF13180">
    <property type="entry name" value="PDZ_2"/>
    <property type="match status" value="1"/>
</dbReference>
<evidence type="ECO:0000313" key="5">
    <source>
        <dbReference type="Proteomes" id="UP000290649"/>
    </source>
</evidence>
<evidence type="ECO:0000259" key="3">
    <source>
        <dbReference type="PROSITE" id="PS51786"/>
    </source>
</evidence>
<proteinExistence type="inferred from homology"/>
<comment type="similarity">
    <text evidence="1">Belongs to the peptidase S16 family.</text>
</comment>
<protein>
    <recommendedName>
        <fullName evidence="1">endopeptidase La</fullName>
        <ecNumber evidence="1">3.4.21.53</ecNumber>
    </recommendedName>
</protein>
<dbReference type="EMBL" id="QOUX01000046">
    <property type="protein sequence ID" value="RXI98121.1"/>
    <property type="molecule type" value="Genomic_DNA"/>
</dbReference>
<dbReference type="PANTHER" id="PTHR10046">
    <property type="entry name" value="ATP DEPENDENT LON PROTEASE FAMILY MEMBER"/>
    <property type="match status" value="1"/>
</dbReference>
<dbReference type="GO" id="GO:0005524">
    <property type="term" value="F:ATP binding"/>
    <property type="evidence" value="ECO:0007669"/>
    <property type="project" value="InterPro"/>
</dbReference>
<comment type="catalytic activity">
    <reaction evidence="1">
        <text>Hydrolysis of proteins in presence of ATP.</text>
        <dbReference type="EC" id="3.4.21.53"/>
    </reaction>
</comment>
<dbReference type="InterPro" id="IPR020568">
    <property type="entry name" value="Ribosomal_Su5_D2-typ_SF"/>
</dbReference>
<keyword evidence="5" id="KW-1185">Reference proteome</keyword>
<dbReference type="InterPro" id="IPR014721">
    <property type="entry name" value="Ribsml_uS5_D2-typ_fold_subgr"/>
</dbReference>
<dbReference type="InterPro" id="IPR001478">
    <property type="entry name" value="PDZ"/>
</dbReference>
<accession>A0A4Q0VPV2</accession>
<reference evidence="4 5" key="1">
    <citation type="journal article" date="2019" name="Int. J. Syst. Evol. Microbiol.">
        <title>Anaerobacillus alkaliphilus sp. nov., a novel alkaliphilic and moderately halophilic bacterium.</title>
        <authorList>
            <person name="Borsodi A.K."/>
            <person name="Aszalos J.M."/>
            <person name="Bihari P."/>
            <person name="Nagy I."/>
            <person name="Schumann P."/>
            <person name="Sproer C."/>
            <person name="Kovacs A.L."/>
            <person name="Boka K."/>
            <person name="Dobosy P."/>
            <person name="Ovari M."/>
            <person name="Szili-Kovacs T."/>
            <person name="Toth E."/>
        </authorList>
    </citation>
    <scope>NUCLEOTIDE SEQUENCE [LARGE SCALE GENOMIC DNA]</scope>
    <source>
        <strain evidence="4 5">B16-10</strain>
    </source>
</reference>
<dbReference type="PROSITE" id="PS51786">
    <property type="entry name" value="LON_PROTEOLYTIC"/>
    <property type="match status" value="1"/>
</dbReference>
<dbReference type="Proteomes" id="UP000290649">
    <property type="component" value="Unassembled WGS sequence"/>
</dbReference>
<dbReference type="AlphaFoldDB" id="A0A4Q0VPV2"/>
<keyword evidence="1" id="KW-0378">Hydrolase</keyword>
<dbReference type="Gene3D" id="3.30.230.10">
    <property type="match status" value="1"/>
</dbReference>
<dbReference type="InterPro" id="IPR027065">
    <property type="entry name" value="Lon_Prtase"/>
</dbReference>
<evidence type="ECO:0000256" key="1">
    <source>
        <dbReference type="PROSITE-ProRule" id="PRU01122"/>
    </source>
</evidence>
<dbReference type="OrthoDB" id="2356897at2"/>
<evidence type="ECO:0000256" key="2">
    <source>
        <dbReference type="SAM" id="Phobius"/>
    </source>
</evidence>
<feature type="active site" evidence="1">
    <location>
        <position position="243"/>
    </location>
</feature>
<name>A0A4Q0VPV2_9BACI</name>
<dbReference type="EC" id="3.4.21.53" evidence="1"/>
<dbReference type="Pfam" id="PF05362">
    <property type="entry name" value="Lon_C"/>
    <property type="match status" value="1"/>
</dbReference>
<dbReference type="RefSeq" id="WP_129079480.1">
    <property type="nucleotide sequence ID" value="NZ_QOUX01000046.1"/>
</dbReference>
<keyword evidence="2" id="KW-0472">Membrane</keyword>
<keyword evidence="2" id="KW-0812">Transmembrane</keyword>
<evidence type="ECO:0000313" key="4">
    <source>
        <dbReference type="EMBL" id="RXI98121.1"/>
    </source>
</evidence>
<keyword evidence="2" id="KW-1133">Transmembrane helix</keyword>
<keyword evidence="1" id="KW-0720">Serine protease</keyword>
<feature type="transmembrane region" description="Helical" evidence="2">
    <location>
        <begin position="14"/>
        <end position="33"/>
    </location>
</feature>
<dbReference type="InterPro" id="IPR036034">
    <property type="entry name" value="PDZ_sf"/>
</dbReference>
<feature type="domain" description="Lon proteolytic" evidence="3">
    <location>
        <begin position="239"/>
        <end position="345"/>
    </location>
</feature>
<dbReference type="GO" id="GO:0004176">
    <property type="term" value="F:ATP-dependent peptidase activity"/>
    <property type="evidence" value="ECO:0007669"/>
    <property type="project" value="UniProtKB-UniRule"/>
</dbReference>
<dbReference type="InterPro" id="IPR008269">
    <property type="entry name" value="Lon_proteolytic"/>
</dbReference>